<reference evidence="12 13" key="1">
    <citation type="submission" date="2015-07" db="EMBL/GenBank/DDBJ databases">
        <title>Emmonsia species relationships and genome sequence.</title>
        <authorList>
            <consortium name="The Broad Institute Genomics Platform"/>
            <person name="Cuomo C.A."/>
            <person name="Munoz J.F."/>
            <person name="Imamovic A."/>
            <person name="Priest M.E."/>
            <person name="Young S."/>
            <person name="Clay O.K."/>
            <person name="McEwen J.G."/>
        </authorList>
    </citation>
    <scope>NUCLEOTIDE SEQUENCE [LARGE SCALE GENOMIC DNA]</scope>
    <source>
        <strain evidence="12 13">UAMH 9510</strain>
    </source>
</reference>
<keyword evidence="3 10" id="KW-0812">Transmembrane</keyword>
<feature type="compositionally biased region" description="Low complexity" evidence="9">
    <location>
        <begin position="33"/>
        <end position="48"/>
    </location>
</feature>
<keyword evidence="13" id="KW-1185">Reference proteome</keyword>
<feature type="domain" description="GH16" evidence="11">
    <location>
        <begin position="243"/>
        <end position="598"/>
    </location>
</feature>
<comment type="similarity">
    <text evidence="2">Belongs to the SKN1/KRE6 family.</text>
</comment>
<comment type="caution">
    <text evidence="12">The sequence shown here is derived from an EMBL/GenBank/DDBJ whole genome shotgun (WGS) entry which is preliminary data.</text>
</comment>
<dbReference type="PANTHER" id="PTHR31361">
    <property type="entry name" value="BETA-GLUCAN SYNTHESIS-ASSOCIATED PROTEIN KRE6-RELATED"/>
    <property type="match status" value="1"/>
</dbReference>
<protein>
    <recommendedName>
        <fullName evidence="11">GH16 domain-containing protein</fullName>
    </recommendedName>
</protein>
<feature type="transmembrane region" description="Helical" evidence="10">
    <location>
        <begin position="178"/>
        <end position="201"/>
    </location>
</feature>
<comment type="subcellular location">
    <subcellularLocation>
        <location evidence="1">Membrane</location>
        <topology evidence="1">Single-pass type II membrane protein</topology>
    </subcellularLocation>
</comment>
<evidence type="ECO:0000256" key="7">
    <source>
        <dbReference type="ARBA" id="ARBA00023180"/>
    </source>
</evidence>
<dbReference type="PANTHER" id="PTHR31361:SF1">
    <property type="entry name" value="BETA-GLUCAN SYNTHESIS-ASSOCIATED PROTEIN KRE6-RELATED"/>
    <property type="match status" value="1"/>
</dbReference>
<evidence type="ECO:0000256" key="4">
    <source>
        <dbReference type="ARBA" id="ARBA00022968"/>
    </source>
</evidence>
<evidence type="ECO:0000256" key="5">
    <source>
        <dbReference type="ARBA" id="ARBA00022989"/>
    </source>
</evidence>
<feature type="region of interest" description="Disordered" evidence="9">
    <location>
        <begin position="1"/>
        <end position="112"/>
    </location>
</feature>
<dbReference type="GO" id="GO:0006078">
    <property type="term" value="P:(1-&gt;6)-beta-D-glucan biosynthetic process"/>
    <property type="evidence" value="ECO:0007669"/>
    <property type="project" value="TreeGrafter"/>
</dbReference>
<keyword evidence="6 10" id="KW-0472">Membrane</keyword>
<evidence type="ECO:0000256" key="3">
    <source>
        <dbReference type="ARBA" id="ARBA00022692"/>
    </source>
</evidence>
<keyword evidence="7" id="KW-0325">Glycoprotein</keyword>
<sequence>MLPRRPRKGFPAEVVPRIEIPSNQSNPFLTPKPSSYSLLSPPGPSYSSTFRQGSSHGNDSSSDYQTPHNPSRRWRDEYHGSAEYSNLPSRRTSWSSEGCGSQESSGYSSNPKWEFQSHSRLCIDDDPVTTQTVVKKYAITPSENLLVFPEDVEEDDHLHNPDPNDSDRDCNMWTRRGAVNMVGLVAVVLGGLTLFIIYPVLTFIEKRAEAREPVCADNPMCLDVGPIPHLQNIRTSLIDPDTPESAKSIVSANGKRWKLVFSDEFNKDGRTFYEGDDPFFQAVDIWYGVTQNLEWYDPDAVTTKNGKLEIRFDAFPNHGLKYRSGMVQSWNKLCFTGGRLEASISLPGRGDTSGFWPGFWSMGNLGRPGYAATTEGMWPYSYDNICDAGITPNQSSTDGISFLPGMRLPACTCKGEDHPTPGKSRSAPEIDVIEASVHSLDPTVPSTVGDVSQSAQIAPFDVLYMPNFEFYEIYDPRITTVNSYRGGPYQQALSGVTTINNNWYDGVAYQVYAFEYKPGAKGDIIWFVGGDKTWKLDARAIGPNGNIGQRVIPVEPMALVMNFGMSSSFAPLNLSGLATLMPATMRFDYVRIYQDPHAVSVTCDPPGWETTGYIRRHRDVYDNANLTTWKETGYKWPKNSFMNGC</sequence>
<dbReference type="STRING" id="1447872.A0A1J9P8X4"/>
<keyword evidence="8" id="KW-0961">Cell wall biogenesis/degradation</keyword>
<keyword evidence="4" id="KW-0735">Signal-anchor</keyword>
<dbReference type="GO" id="GO:0015926">
    <property type="term" value="F:glucosidase activity"/>
    <property type="evidence" value="ECO:0007669"/>
    <property type="project" value="TreeGrafter"/>
</dbReference>
<dbReference type="GO" id="GO:0005886">
    <property type="term" value="C:plasma membrane"/>
    <property type="evidence" value="ECO:0007669"/>
    <property type="project" value="TreeGrafter"/>
</dbReference>
<dbReference type="VEuPathDB" id="FungiDB:AJ78_06437"/>
<evidence type="ECO:0000256" key="10">
    <source>
        <dbReference type="SAM" id="Phobius"/>
    </source>
</evidence>
<feature type="compositionally biased region" description="Polar residues" evidence="9">
    <location>
        <begin position="83"/>
        <end position="92"/>
    </location>
</feature>
<organism evidence="12 13">
    <name type="scientific">Emergomyces pasteurianus Ep9510</name>
    <dbReference type="NCBI Taxonomy" id="1447872"/>
    <lineage>
        <taxon>Eukaryota</taxon>
        <taxon>Fungi</taxon>
        <taxon>Dikarya</taxon>
        <taxon>Ascomycota</taxon>
        <taxon>Pezizomycotina</taxon>
        <taxon>Eurotiomycetes</taxon>
        <taxon>Eurotiomycetidae</taxon>
        <taxon>Onygenales</taxon>
        <taxon>Ajellomycetaceae</taxon>
        <taxon>Emergomyces</taxon>
    </lineage>
</organism>
<evidence type="ECO:0000256" key="8">
    <source>
        <dbReference type="ARBA" id="ARBA00023316"/>
    </source>
</evidence>
<dbReference type="OrthoDB" id="412647at2759"/>
<keyword evidence="5 10" id="KW-1133">Transmembrane helix</keyword>
<dbReference type="CDD" id="cd02180">
    <property type="entry name" value="GH16_fungal_KRE6_glucanase"/>
    <property type="match status" value="1"/>
</dbReference>
<name>A0A1J9P8X4_9EURO</name>
<dbReference type="InterPro" id="IPR013320">
    <property type="entry name" value="ConA-like_dom_sf"/>
</dbReference>
<accession>A0A1J9P8X4</accession>
<dbReference type="SUPFAM" id="SSF49899">
    <property type="entry name" value="Concanavalin A-like lectins/glucanases"/>
    <property type="match status" value="1"/>
</dbReference>
<dbReference type="InterPro" id="IPR000757">
    <property type="entry name" value="Beta-glucanase-like"/>
</dbReference>
<feature type="compositionally biased region" description="Low complexity" evidence="9">
    <location>
        <begin position="93"/>
        <end position="109"/>
    </location>
</feature>
<evidence type="ECO:0000259" key="11">
    <source>
        <dbReference type="PROSITE" id="PS51762"/>
    </source>
</evidence>
<dbReference type="Proteomes" id="UP000182235">
    <property type="component" value="Unassembled WGS sequence"/>
</dbReference>
<evidence type="ECO:0000313" key="13">
    <source>
        <dbReference type="Proteomes" id="UP000182235"/>
    </source>
</evidence>
<evidence type="ECO:0000256" key="1">
    <source>
        <dbReference type="ARBA" id="ARBA00004606"/>
    </source>
</evidence>
<dbReference type="InterPro" id="IPR005629">
    <property type="entry name" value="Skn1/Kre6/Sbg1"/>
</dbReference>
<evidence type="ECO:0000256" key="9">
    <source>
        <dbReference type="SAM" id="MobiDB-lite"/>
    </source>
</evidence>
<dbReference type="EMBL" id="LGRN01000337">
    <property type="protein sequence ID" value="OJD13065.1"/>
    <property type="molecule type" value="Genomic_DNA"/>
</dbReference>
<gene>
    <name evidence="12" type="ORF">AJ78_06437</name>
</gene>
<proteinExistence type="inferred from homology"/>
<feature type="compositionally biased region" description="Polar residues" evidence="9">
    <location>
        <begin position="49"/>
        <end position="69"/>
    </location>
</feature>
<dbReference type="AlphaFoldDB" id="A0A1J9P8X4"/>
<evidence type="ECO:0000256" key="6">
    <source>
        <dbReference type="ARBA" id="ARBA00023136"/>
    </source>
</evidence>
<evidence type="ECO:0000256" key="2">
    <source>
        <dbReference type="ARBA" id="ARBA00010962"/>
    </source>
</evidence>
<dbReference type="PROSITE" id="PS51762">
    <property type="entry name" value="GH16_2"/>
    <property type="match status" value="1"/>
</dbReference>
<evidence type="ECO:0000313" key="12">
    <source>
        <dbReference type="EMBL" id="OJD13065.1"/>
    </source>
</evidence>
<dbReference type="GO" id="GO:0005789">
    <property type="term" value="C:endoplasmic reticulum membrane"/>
    <property type="evidence" value="ECO:0007669"/>
    <property type="project" value="TreeGrafter"/>
</dbReference>
<dbReference type="GO" id="GO:0031505">
    <property type="term" value="P:fungal-type cell wall organization"/>
    <property type="evidence" value="ECO:0007669"/>
    <property type="project" value="TreeGrafter"/>
</dbReference>
<dbReference type="Pfam" id="PF03935">
    <property type="entry name" value="SKN1_KRE6_Sbg1"/>
    <property type="match status" value="1"/>
</dbReference>
<dbReference type="Gene3D" id="2.60.120.200">
    <property type="match status" value="1"/>
</dbReference>